<reference evidence="4" key="1">
    <citation type="journal article" date="2019" name="Int. J. Syst. Evol. Microbiol.">
        <title>The Global Catalogue of Microorganisms (GCM) 10K type strain sequencing project: providing services to taxonomists for standard genome sequencing and annotation.</title>
        <authorList>
            <consortium name="The Broad Institute Genomics Platform"/>
            <consortium name="The Broad Institute Genome Sequencing Center for Infectious Disease"/>
            <person name="Wu L."/>
            <person name="Ma J."/>
        </authorList>
    </citation>
    <scope>NUCLEOTIDE SEQUENCE [LARGE SCALE GENOMIC DNA]</scope>
    <source>
        <strain evidence="4">JCM 17021</strain>
    </source>
</reference>
<evidence type="ECO:0000313" key="4">
    <source>
        <dbReference type="Proteomes" id="UP001501803"/>
    </source>
</evidence>
<evidence type="ECO:0008006" key="5">
    <source>
        <dbReference type="Google" id="ProtNLM"/>
    </source>
</evidence>
<evidence type="ECO:0000256" key="1">
    <source>
        <dbReference type="SAM" id="MobiDB-lite"/>
    </source>
</evidence>
<sequence>MSQPMPIARVLRRPVANSESLESSSLVVGALVFVVSTCVAAFTFWGSGDVPISGPGSVGQFAALGSALAAIVVFVAARVLLGARGSADGGVWHALDSPGVRLHWFDIAALAVAHAVIALLGWLAIASLLERSFTGAVVYSLAAALLSGVAIAVTAYVVALSAVRLTPMLFSLILAVFLVVGVFASMLSATDPFWWQKNLSTLGISDDVSALAFNITLIVAGVIITTIAHYATAPIPVATERDARGRSLVRLALVAMGILLACVGIFPVDRFLAAHNLAASGMALVFVGLVIGLRRAIPAMPRVFILLGYVFVGVIVVLAVFFVNGYYNLTAVELVAFLLIFGWLIVFLRNTGAMANRGEHVPVSAGSDVRGSGLAAGEGVVPSDESPHAAV</sequence>
<keyword evidence="2" id="KW-1133">Transmembrane helix</keyword>
<protein>
    <recommendedName>
        <fullName evidence="5">DUF998 domain-containing protein</fullName>
    </recommendedName>
</protein>
<gene>
    <name evidence="3" type="ORF">GCM10022381_03300</name>
</gene>
<name>A0ABP7K2K5_9MICO</name>
<evidence type="ECO:0000313" key="3">
    <source>
        <dbReference type="EMBL" id="GAA3862461.1"/>
    </source>
</evidence>
<dbReference type="EMBL" id="BAABCN010000002">
    <property type="protein sequence ID" value="GAA3862461.1"/>
    <property type="molecule type" value="Genomic_DNA"/>
</dbReference>
<feature type="region of interest" description="Disordered" evidence="1">
    <location>
        <begin position="364"/>
        <end position="391"/>
    </location>
</feature>
<accession>A0ABP7K2K5</accession>
<feature type="transmembrane region" description="Helical" evidence="2">
    <location>
        <begin position="102"/>
        <end position="125"/>
    </location>
</feature>
<evidence type="ECO:0000256" key="2">
    <source>
        <dbReference type="SAM" id="Phobius"/>
    </source>
</evidence>
<keyword evidence="2" id="KW-0472">Membrane</keyword>
<comment type="caution">
    <text evidence="3">The sequence shown here is derived from an EMBL/GenBank/DDBJ whole genome shotgun (WGS) entry which is preliminary data.</text>
</comment>
<feature type="transmembrane region" description="Helical" evidence="2">
    <location>
        <begin position="169"/>
        <end position="188"/>
    </location>
</feature>
<feature type="transmembrane region" description="Helical" evidence="2">
    <location>
        <begin position="303"/>
        <end position="323"/>
    </location>
</feature>
<feature type="transmembrane region" description="Helical" evidence="2">
    <location>
        <begin position="21"/>
        <end position="46"/>
    </location>
</feature>
<organism evidence="3 4">
    <name type="scientific">Leifsonia kafniensis</name>
    <dbReference type="NCBI Taxonomy" id="475957"/>
    <lineage>
        <taxon>Bacteria</taxon>
        <taxon>Bacillati</taxon>
        <taxon>Actinomycetota</taxon>
        <taxon>Actinomycetes</taxon>
        <taxon>Micrococcales</taxon>
        <taxon>Microbacteriaceae</taxon>
        <taxon>Leifsonia</taxon>
    </lineage>
</organism>
<keyword evidence="4" id="KW-1185">Reference proteome</keyword>
<proteinExistence type="predicted"/>
<feature type="transmembrane region" description="Helical" evidence="2">
    <location>
        <begin position="272"/>
        <end position="291"/>
    </location>
</feature>
<dbReference type="Proteomes" id="UP001501803">
    <property type="component" value="Unassembled WGS sequence"/>
</dbReference>
<feature type="transmembrane region" description="Helical" evidence="2">
    <location>
        <begin position="208"/>
        <end position="228"/>
    </location>
</feature>
<feature type="transmembrane region" description="Helical" evidence="2">
    <location>
        <begin position="137"/>
        <end position="162"/>
    </location>
</feature>
<keyword evidence="2" id="KW-0812">Transmembrane</keyword>
<feature type="transmembrane region" description="Helical" evidence="2">
    <location>
        <begin position="248"/>
        <end position="266"/>
    </location>
</feature>
<feature type="transmembrane region" description="Helical" evidence="2">
    <location>
        <begin position="329"/>
        <end position="348"/>
    </location>
</feature>
<feature type="transmembrane region" description="Helical" evidence="2">
    <location>
        <begin position="58"/>
        <end position="81"/>
    </location>
</feature>